<evidence type="ECO:0000313" key="5">
    <source>
        <dbReference type="Proteomes" id="UP000580839"/>
    </source>
</evidence>
<dbReference type="Proteomes" id="UP000580839">
    <property type="component" value="Unassembled WGS sequence"/>
</dbReference>
<name>A0A849SFZ0_UNCEI</name>
<dbReference type="GO" id="GO:0046872">
    <property type="term" value="F:metal ion binding"/>
    <property type="evidence" value="ECO:0007669"/>
    <property type="project" value="UniProtKB-KW"/>
</dbReference>
<dbReference type="InterPro" id="IPR034660">
    <property type="entry name" value="DinB/YfiT-like"/>
</dbReference>
<proteinExistence type="inferred from homology"/>
<dbReference type="InterPro" id="IPR007837">
    <property type="entry name" value="DinB"/>
</dbReference>
<sequence length="172" mass="19563">MMNRETFLTLWDNLRQRHGITLRLIDALPADRIDSNPIPNMRTPKQLLFHLYGQLVREVAKGVVSGEVLDTPDEAISALKTKDDLVRFVNQCWVDADRAAQSVTDAQLGRMMKTPWGSEMPGAMAWTVLNDEFLHHRGQLFAYVRALGHDVPMMWDFAHNAPEYQPKAHAKG</sequence>
<evidence type="ECO:0000256" key="2">
    <source>
        <dbReference type="ARBA" id="ARBA00022723"/>
    </source>
</evidence>
<gene>
    <name evidence="4" type="ORF">HOP12_10935</name>
</gene>
<organism evidence="4 5">
    <name type="scientific">Eiseniibacteriota bacterium</name>
    <dbReference type="NCBI Taxonomy" id="2212470"/>
    <lineage>
        <taxon>Bacteria</taxon>
        <taxon>Candidatus Eiseniibacteriota</taxon>
    </lineage>
</organism>
<dbReference type="Gene3D" id="1.20.120.450">
    <property type="entry name" value="dinb family like domain"/>
    <property type="match status" value="1"/>
</dbReference>
<keyword evidence="2 3" id="KW-0479">Metal-binding</keyword>
<dbReference type="SUPFAM" id="SSF109854">
    <property type="entry name" value="DinB/YfiT-like putative metalloenzymes"/>
    <property type="match status" value="1"/>
</dbReference>
<comment type="similarity">
    <text evidence="1">Belongs to the DinB family.</text>
</comment>
<evidence type="ECO:0000256" key="3">
    <source>
        <dbReference type="PIRSR" id="PIRSR607837-1"/>
    </source>
</evidence>
<reference evidence="4 5" key="1">
    <citation type="submission" date="2020-04" db="EMBL/GenBank/DDBJ databases">
        <title>Metagenomic profiling of ammonia- and methane-oxidizing microorganisms in a Dutch drinking water treatment plant.</title>
        <authorList>
            <person name="Poghosyan L."/>
            <person name="Leucker S."/>
        </authorList>
    </citation>
    <scope>NUCLEOTIDE SEQUENCE [LARGE SCALE GENOMIC DNA]</scope>
    <source>
        <strain evidence="4">S-RSF-IL-03</strain>
    </source>
</reference>
<dbReference type="AlphaFoldDB" id="A0A849SFZ0"/>
<feature type="binding site" evidence="3">
    <location>
        <position position="136"/>
    </location>
    <ligand>
        <name>a divalent metal cation</name>
        <dbReference type="ChEBI" id="CHEBI:60240"/>
    </ligand>
</feature>
<dbReference type="Pfam" id="PF05163">
    <property type="entry name" value="DinB"/>
    <property type="match status" value="1"/>
</dbReference>
<evidence type="ECO:0000313" key="4">
    <source>
        <dbReference type="EMBL" id="NOT34668.1"/>
    </source>
</evidence>
<evidence type="ECO:0008006" key="6">
    <source>
        <dbReference type="Google" id="ProtNLM"/>
    </source>
</evidence>
<feature type="binding site" evidence="3">
    <location>
        <position position="50"/>
    </location>
    <ligand>
        <name>a divalent metal cation</name>
        <dbReference type="ChEBI" id="CHEBI:60240"/>
    </ligand>
</feature>
<protein>
    <recommendedName>
        <fullName evidence="6">Damage-inducible protein DinB</fullName>
    </recommendedName>
</protein>
<comment type="caution">
    <text evidence="4">The sequence shown here is derived from an EMBL/GenBank/DDBJ whole genome shotgun (WGS) entry which is preliminary data.</text>
</comment>
<dbReference type="EMBL" id="JABFRW010000136">
    <property type="protein sequence ID" value="NOT34668.1"/>
    <property type="molecule type" value="Genomic_DNA"/>
</dbReference>
<evidence type="ECO:0000256" key="1">
    <source>
        <dbReference type="ARBA" id="ARBA00008635"/>
    </source>
</evidence>
<accession>A0A849SFZ0</accession>